<dbReference type="Pfam" id="PF02415">
    <property type="entry name" value="Chlam_PMP"/>
    <property type="match status" value="1"/>
</dbReference>
<evidence type="ECO:0000313" key="10">
    <source>
        <dbReference type="Proteomes" id="UP001281761"/>
    </source>
</evidence>
<accession>A0ABQ9XK98</accession>
<evidence type="ECO:0000256" key="8">
    <source>
        <dbReference type="SAM" id="MobiDB-lite"/>
    </source>
</evidence>
<evidence type="ECO:0000313" key="9">
    <source>
        <dbReference type="EMBL" id="KAK2951249.1"/>
    </source>
</evidence>
<dbReference type="InterPro" id="IPR003368">
    <property type="entry name" value="POMP_repeat"/>
</dbReference>
<evidence type="ECO:0000256" key="2">
    <source>
        <dbReference type="ARBA" id="ARBA00004442"/>
    </source>
</evidence>
<keyword evidence="7" id="KW-0998">Cell outer membrane</keyword>
<evidence type="ECO:0000256" key="1">
    <source>
        <dbReference type="ARBA" id="ARBA00004196"/>
    </source>
</evidence>
<comment type="caution">
    <text evidence="9">The sequence shown here is derived from an EMBL/GenBank/DDBJ whole genome shotgun (WGS) entry which is preliminary data.</text>
</comment>
<evidence type="ECO:0000256" key="4">
    <source>
        <dbReference type="ARBA" id="ARBA00022525"/>
    </source>
</evidence>
<reference evidence="9 10" key="1">
    <citation type="journal article" date="2022" name="bioRxiv">
        <title>Genomics of Preaxostyla Flagellates Illuminates Evolutionary Transitions and the Path Towards Mitochondrial Loss.</title>
        <authorList>
            <person name="Novak L.V.F."/>
            <person name="Treitli S.C."/>
            <person name="Pyrih J."/>
            <person name="Halakuc P."/>
            <person name="Pipaliya S.V."/>
            <person name="Vacek V."/>
            <person name="Brzon O."/>
            <person name="Soukal P."/>
            <person name="Eme L."/>
            <person name="Dacks J.B."/>
            <person name="Karnkowska A."/>
            <person name="Elias M."/>
            <person name="Hampl V."/>
        </authorList>
    </citation>
    <scope>NUCLEOTIDE SEQUENCE [LARGE SCALE GENOMIC DNA]</scope>
    <source>
        <strain evidence="9">NAU3</strain>
        <tissue evidence="9">Gut</tissue>
    </source>
</reference>
<name>A0ABQ9XK98_9EUKA</name>
<gene>
    <name evidence="9" type="ORF">BLNAU_13865</name>
</gene>
<feature type="region of interest" description="Disordered" evidence="8">
    <location>
        <begin position="157"/>
        <end position="177"/>
    </location>
</feature>
<evidence type="ECO:0000256" key="3">
    <source>
        <dbReference type="ARBA" id="ARBA00004613"/>
    </source>
</evidence>
<keyword evidence="5" id="KW-0732">Signal</keyword>
<sequence length="1802" mass="195447">MSVTLAWCTLNHPGRHLTAIVEDMRKYCTVDPFDLNIIGTRIENMKVVGADGLCVSQTNHHNSFSSFEGISTTVSELRIMNVSSLPGEVKEASSLFSQRMVGCAIWGSNNHLSGSVLRDMNGGGSFLCSNSTFDWCHTTSPERPSIVRRTSPTVVRPSSNFIGPSDQAEPGDDPDDRYTGKLYDNEARFTFTKVQVTITRCQFKNMKYTVTSSSAQIDGGSAICFNASTQTINLLSCSFSKCSVTSSSKVYGGCVYLSELSYYTHTVDACSFNDWYPSNTTNTNQYGGGLGAYYTSAPLRILNTNFTLNGHLTNKYNGGFFSSSAAYAISSTTIANCRFIGDAKTTGLVLNLNLVKLKTGAFSVTDTQILNTNSELKFTNIDFTSSSGFTRTEITNTSIVYSGASGSTSPHLFLDSKLDQCSIDARTSDVLFLFSGTSFTGQPVTTRSSIYLYSTSHTVFHNCAFTDCFIPKSQSLIFSKELPSLVVDTCSFTECSGGKSIVDVDSTYSFFYFCSFANVKGTNASVMTSKSNFANFFESCRFDLEEDPNVVDIVVPSSDITFLNDTAVIGCTSNRQMYFGPTWAEKQALTTVKEVLVEVEKSQMRVGTWPTEPEIPCFSSLSDAIAALSPSPKNTVIALSDENFTETGLLEVSQLVEIVGAGSNVSEIHSTQLTTDGFVSKSTGTLTLQSLRLVLSSPLSTVASTEDSGSLIVLNVIVEGLSEHSATLFQLATGSSGIRHSVFKNIESTESLICLSGTSSLTITNTVFLSIKRTSLTPTPYESTQCASCIEGKTSGTVKVLYCRFGACTTNGRAGAIDLKENDVTSAVEIGFCYFDQNSAGEGAPVAVRGDDVVLKSFDDSNTRLDLSTIQSFPSLQSILIDSDHTIVPPPALLQMNQTGVDDPLTWSYQYGWISNSLLQKHTLQYLLESRLRNNIETQITGAFNYSETMTPFIFQNSTVSVQFDRYAQSIITVVQHDEVFIQIQKAYLSFNQLQFVFDELTTPAFTCDRESSIKLIYTAISLAHPTLTHPYIESVGPYVYVDNFYYLQNITLVNTPFVRLIRAEKNAVMYFQQTTPLLASPLTVPFIICEGAEKFMIQLLTLNCSFVNSASFIHAKDSTLYLTGNSIQVLKSTTPGAFLLLESGTVKFSSGSYNFCSAPRGGVWHSTESSVSMNTGYYQNCQAEEGGVASVISSTLSIVSAYFISNSAKRGGAFFVDLGNNFASSVLWERSTFTSNTARDVDENGIDSGKGGAIFVKGTTTSEKPVDLKNSFLEGNIAAVGNDVFVKASVLGDAGPNLLSECGGSSLSRFPHFEIENHNLNDDELTQISNFITFPSLGISSTGKDVEACRWYNQDCLTLQYALPYLQTTCSNGSLYQRKATQRPTSMTTEPIILATIDLIYASAYSVVTSPYNLSLSAAYATVDGVVFTINDASRLTAERIRFHLTPLHQVVKVNSPEGQLAMTNCYVLSKSDSTTSISPIFSVGSSLILNTVSFNATLSSSIATLSAPLVFFSPTPSDGNELGSGSCVISDCSLTNLTFQGTTMFEIETSGPVSFLFRSIDQITTNLEQGKYVSLKGQDFKTQLKPEQWDNLFKKPTNLSLSLGEDVSMDKNGKWRNASLAYWLVSPSEEVRLGSDVNAVDHPNCGSLSYRCTTLDSAITSAGLNKLSLLTLSMSTSLSSKLQVSSSLLIKPSSPTIRGIEFDKNGSIEVADSATKLSFESIILTVAQTCVSATLFVVEEGELSFSSCQIGAKNSESTLVLPASTTTLIEVKSDGALTLTDTRLQHIKFSHTTHSKEPPK</sequence>
<evidence type="ECO:0000256" key="6">
    <source>
        <dbReference type="ARBA" id="ARBA00023136"/>
    </source>
</evidence>
<dbReference type="Proteomes" id="UP001281761">
    <property type="component" value="Unassembled WGS sequence"/>
</dbReference>
<proteinExistence type="predicted"/>
<keyword evidence="6" id="KW-0472">Membrane</keyword>
<dbReference type="EMBL" id="JARBJD010000122">
    <property type="protein sequence ID" value="KAK2951249.1"/>
    <property type="molecule type" value="Genomic_DNA"/>
</dbReference>
<protein>
    <submittedName>
        <fullName evidence="9">Uncharacterized protein</fullName>
    </submittedName>
</protein>
<evidence type="ECO:0000256" key="7">
    <source>
        <dbReference type="ARBA" id="ARBA00023237"/>
    </source>
</evidence>
<comment type="subcellular location">
    <subcellularLocation>
        <location evidence="1">Cell envelope</location>
    </subcellularLocation>
    <subcellularLocation>
        <location evidence="2">Cell outer membrane</location>
    </subcellularLocation>
    <subcellularLocation>
        <location evidence="3">Secreted</location>
    </subcellularLocation>
</comment>
<evidence type="ECO:0000256" key="5">
    <source>
        <dbReference type="ARBA" id="ARBA00022729"/>
    </source>
</evidence>
<keyword evidence="10" id="KW-1185">Reference proteome</keyword>
<organism evidence="9 10">
    <name type="scientific">Blattamonas nauphoetae</name>
    <dbReference type="NCBI Taxonomy" id="2049346"/>
    <lineage>
        <taxon>Eukaryota</taxon>
        <taxon>Metamonada</taxon>
        <taxon>Preaxostyla</taxon>
        <taxon>Oxymonadida</taxon>
        <taxon>Blattamonas</taxon>
    </lineage>
</organism>
<keyword evidence="4" id="KW-0964">Secreted</keyword>